<feature type="compositionally biased region" description="Basic and acidic residues" evidence="1">
    <location>
        <begin position="1"/>
        <end position="13"/>
    </location>
</feature>
<organism evidence="3 4">
    <name type="scientific">Phytophthora megakarya</name>
    <dbReference type="NCBI Taxonomy" id="4795"/>
    <lineage>
        <taxon>Eukaryota</taxon>
        <taxon>Sar</taxon>
        <taxon>Stramenopiles</taxon>
        <taxon>Oomycota</taxon>
        <taxon>Peronosporomycetes</taxon>
        <taxon>Peronosporales</taxon>
        <taxon>Peronosporaceae</taxon>
        <taxon>Phytophthora</taxon>
    </lineage>
</organism>
<dbReference type="OrthoDB" id="116112at2759"/>
<feature type="transmembrane region" description="Helical" evidence="2">
    <location>
        <begin position="278"/>
        <end position="300"/>
    </location>
</feature>
<evidence type="ECO:0000313" key="3">
    <source>
        <dbReference type="EMBL" id="OWZ04796.1"/>
    </source>
</evidence>
<feature type="region of interest" description="Disordered" evidence="1">
    <location>
        <begin position="1"/>
        <end position="62"/>
    </location>
</feature>
<proteinExistence type="predicted"/>
<feature type="compositionally biased region" description="Polar residues" evidence="1">
    <location>
        <begin position="324"/>
        <end position="335"/>
    </location>
</feature>
<evidence type="ECO:0000256" key="2">
    <source>
        <dbReference type="SAM" id="Phobius"/>
    </source>
</evidence>
<feature type="region of interest" description="Disordered" evidence="1">
    <location>
        <begin position="154"/>
        <end position="176"/>
    </location>
</feature>
<dbReference type="EMBL" id="NBNE01004770">
    <property type="protein sequence ID" value="OWZ04796.1"/>
    <property type="molecule type" value="Genomic_DNA"/>
</dbReference>
<accession>A0A225VGQ4</accession>
<name>A0A225VGQ4_9STRA</name>
<feature type="compositionally biased region" description="Low complexity" evidence="1">
    <location>
        <begin position="14"/>
        <end position="25"/>
    </location>
</feature>
<keyword evidence="2" id="KW-0472">Membrane</keyword>
<gene>
    <name evidence="3" type="ORF">PHMEG_00023245</name>
</gene>
<evidence type="ECO:0000313" key="4">
    <source>
        <dbReference type="Proteomes" id="UP000198211"/>
    </source>
</evidence>
<protein>
    <submittedName>
        <fullName evidence="3">Mucin</fullName>
    </submittedName>
</protein>
<keyword evidence="4" id="KW-1185">Reference proteome</keyword>
<feature type="compositionally biased region" description="Polar residues" evidence="1">
    <location>
        <begin position="154"/>
        <end position="163"/>
    </location>
</feature>
<comment type="caution">
    <text evidence="3">The sequence shown here is derived from an EMBL/GenBank/DDBJ whole genome shotgun (WGS) entry which is preliminary data.</text>
</comment>
<keyword evidence="2" id="KW-1133">Transmembrane helix</keyword>
<feature type="region of interest" description="Disordered" evidence="1">
    <location>
        <begin position="303"/>
        <end position="335"/>
    </location>
</feature>
<reference evidence="4" key="1">
    <citation type="submission" date="2017-03" db="EMBL/GenBank/DDBJ databases">
        <title>Phytopthora megakarya and P. palmivora, two closely related causual agents of cacao black pod achieved similar genome size and gene model numbers by different mechanisms.</title>
        <authorList>
            <person name="Ali S."/>
            <person name="Shao J."/>
            <person name="Larry D.J."/>
            <person name="Kronmiller B."/>
            <person name="Shen D."/>
            <person name="Strem M.D."/>
            <person name="Melnick R.L."/>
            <person name="Guiltinan M.J."/>
            <person name="Tyler B.M."/>
            <person name="Meinhardt L.W."/>
            <person name="Bailey B.A."/>
        </authorList>
    </citation>
    <scope>NUCLEOTIDE SEQUENCE [LARGE SCALE GENOMIC DNA]</scope>
    <source>
        <strain evidence="4">zdho120</strain>
    </source>
</reference>
<dbReference type="Proteomes" id="UP000198211">
    <property type="component" value="Unassembled WGS sequence"/>
</dbReference>
<sequence length="335" mass="34805">MADDILRVFDVRGSESASQSGSEESFPIDESASQSGSEESFPADNSASESGSEEAFPTDDSLFGSFDDTGSEFVECTDVGVQDDATYCIEGIICTGNGDNPSGWYCPMKGDVAVVDCVNDMRSYHDGECVAPRDSVCRKITADSWGCVWEDEVNSSGEESTPVNGGGTTSSTGTDTGGCTDVSVEHDATYCIKGAICSGDGDQPAGDRCPTSGDVAVADCLDYLPSYLSGKCVAPMDSVCQKIHTGAWGCVWGGASNTEVTSIALKDSTVQSTATGHGVIAALAAAVAIAGVVAIVAIAASRRQRRNQHQPHEDITMDPVLTPPASSRSTVFHRV</sequence>
<evidence type="ECO:0000256" key="1">
    <source>
        <dbReference type="SAM" id="MobiDB-lite"/>
    </source>
</evidence>
<dbReference type="AlphaFoldDB" id="A0A225VGQ4"/>
<feature type="compositionally biased region" description="Polar residues" evidence="1">
    <location>
        <begin position="31"/>
        <end position="50"/>
    </location>
</feature>
<keyword evidence="2" id="KW-0812">Transmembrane</keyword>